<accession>A0AAD2AXV7</accession>
<feature type="transmembrane region" description="Helical" evidence="1">
    <location>
        <begin position="66"/>
        <end position="88"/>
    </location>
</feature>
<dbReference type="EMBL" id="CATVXE010000025">
    <property type="protein sequence ID" value="CAJ0695146.1"/>
    <property type="molecule type" value="Genomic_DNA"/>
</dbReference>
<dbReference type="Proteomes" id="UP001190452">
    <property type="component" value="Unassembled WGS sequence"/>
</dbReference>
<evidence type="ECO:0000313" key="5">
    <source>
        <dbReference type="Proteomes" id="UP001190452"/>
    </source>
</evidence>
<keyword evidence="5" id="KW-1185">Reference proteome</keyword>
<feature type="transmembrane region" description="Helical" evidence="1">
    <location>
        <begin position="42"/>
        <end position="60"/>
    </location>
</feature>
<dbReference type="AlphaFoldDB" id="A0AAD2AXV7"/>
<keyword evidence="1" id="KW-0812">Transmembrane</keyword>
<dbReference type="RefSeq" id="WP_222327881.1">
    <property type="nucleotide sequence ID" value="NZ_CATVXE010000025.1"/>
</dbReference>
<dbReference type="EMBL" id="CAUDKV010000026">
    <property type="protein sequence ID" value="CAJ0895355.1"/>
    <property type="molecule type" value="Genomic_DNA"/>
</dbReference>
<reference evidence="2 5" key="1">
    <citation type="submission" date="2023-07" db="EMBL/GenBank/DDBJ databases">
        <authorList>
            <person name="Peeters C."/>
        </authorList>
    </citation>
    <scope>NUCLEOTIDE SEQUENCE</scope>
    <source>
        <strain evidence="3 5">R-77569</strain>
        <strain evidence="2">R-77591</strain>
    </source>
</reference>
<proteinExistence type="predicted"/>
<sequence>MPNLAKLRYASPRASSLAEDLRRAAHDHLQAHGDHRFADVQFIAKGTLLVVVSALLYGVMMTATGATTFVLAYMAFPFIAMLLAMNVLHDGVLASNT</sequence>
<evidence type="ECO:0000313" key="4">
    <source>
        <dbReference type="Proteomes" id="UP001190002"/>
    </source>
</evidence>
<protein>
    <submittedName>
        <fullName evidence="2">Uncharacterized protein</fullName>
    </submittedName>
</protein>
<evidence type="ECO:0000313" key="3">
    <source>
        <dbReference type="EMBL" id="CAJ0895355.1"/>
    </source>
</evidence>
<dbReference type="Proteomes" id="UP001190002">
    <property type="component" value="Unassembled WGS sequence"/>
</dbReference>
<evidence type="ECO:0000313" key="2">
    <source>
        <dbReference type="EMBL" id="CAJ0695146.1"/>
    </source>
</evidence>
<evidence type="ECO:0000256" key="1">
    <source>
        <dbReference type="SAM" id="Phobius"/>
    </source>
</evidence>
<keyword evidence="1" id="KW-1133">Transmembrane helix</keyword>
<organism evidence="2 4">
    <name type="scientific">Ralstonia mannitolilytica</name>
    <dbReference type="NCBI Taxonomy" id="105219"/>
    <lineage>
        <taxon>Bacteria</taxon>
        <taxon>Pseudomonadati</taxon>
        <taxon>Pseudomonadota</taxon>
        <taxon>Betaproteobacteria</taxon>
        <taxon>Burkholderiales</taxon>
        <taxon>Burkholderiaceae</taxon>
        <taxon>Ralstonia</taxon>
    </lineage>
</organism>
<comment type="caution">
    <text evidence="2">The sequence shown here is derived from an EMBL/GenBank/DDBJ whole genome shotgun (WGS) entry which is preliminary data.</text>
</comment>
<name>A0AAD2AXV7_9RALS</name>
<keyword evidence="1" id="KW-0472">Membrane</keyword>
<gene>
    <name evidence="3" type="ORF">R77569_04487</name>
    <name evidence="2" type="ORF">R77591_04370</name>
</gene>